<protein>
    <submittedName>
        <fullName evidence="1">Uncharacterized protein</fullName>
    </submittedName>
</protein>
<gene>
    <name evidence="1" type="ORF">FJR39_17600</name>
</gene>
<organism evidence="1 2">
    <name type="scientific">Dolichospermum flos-aquae UHCC 0037</name>
    <dbReference type="NCBI Taxonomy" id="2590026"/>
    <lineage>
        <taxon>Bacteria</taxon>
        <taxon>Bacillati</taxon>
        <taxon>Cyanobacteriota</taxon>
        <taxon>Cyanophyceae</taxon>
        <taxon>Nostocales</taxon>
        <taxon>Aphanizomenonaceae</taxon>
        <taxon>Dolichospermum</taxon>
    </lineage>
</organism>
<sequence length="131" mass="15313">MNNLVNSLLHYTDEDILYDVLIERYRRLSLCRYVFLSLFPKEDKANYNEVFNKIGEEAELNDVLITEQIVNFIENKKYSYSSELKVVAVYLVYGNPQLEKNVCSAKQLEKAKNVATKLVSDRIWELAKNPL</sequence>
<keyword evidence="2" id="KW-1185">Reference proteome</keyword>
<evidence type="ECO:0000313" key="2">
    <source>
        <dbReference type="Proteomes" id="UP001517388"/>
    </source>
</evidence>
<proteinExistence type="predicted"/>
<reference evidence="2" key="1">
    <citation type="journal article" date="2020" name="Toxins">
        <title>Phylogenomic Analysis of Secondary Metabolism in the Toxic Cyanobacterial Genera Anabaena, Dolichospermum and Aphanizomenon.</title>
        <authorList>
            <person name="Oesterholm J."/>
            <person name="Popin R.V."/>
            <person name="Fewer D.P."/>
            <person name="Sivonen K."/>
        </authorList>
    </citation>
    <scope>NUCLEOTIDE SEQUENCE [LARGE SCALE GENOMIC DNA]</scope>
    <source>
        <strain evidence="2">UHCC 0037</strain>
    </source>
</reference>
<accession>A0ACC7S8K1</accession>
<dbReference type="Proteomes" id="UP001517388">
    <property type="component" value="Unassembled WGS sequence"/>
</dbReference>
<comment type="caution">
    <text evidence="1">The sequence shown here is derived from an EMBL/GenBank/DDBJ whole genome shotgun (WGS) entry which is preliminary data.</text>
</comment>
<dbReference type="EMBL" id="VILF01000004">
    <property type="protein sequence ID" value="MTJ44883.1"/>
    <property type="molecule type" value="Genomic_DNA"/>
</dbReference>
<name>A0ACC7S8K1_DOLFA</name>
<evidence type="ECO:0000313" key="1">
    <source>
        <dbReference type="EMBL" id="MTJ44883.1"/>
    </source>
</evidence>